<evidence type="ECO:0000256" key="1">
    <source>
        <dbReference type="SAM" id="Coils"/>
    </source>
</evidence>
<accession>A0AAD8SRY4</accession>
<dbReference type="InterPro" id="IPR007321">
    <property type="entry name" value="Transposase_28"/>
</dbReference>
<sequence>MRSKGHGAQGFPDRGHDCSGLEFHEGFRHPKPDPDERVLTKAWVEWGLSLPCSEFFLSVRNTYGLQPHNICPNSYLLLSNFVTLCKGHLGIRPDIRLWQFFFRIKKETNDKVSGVHEGLPKFINKPPEELAIWSFVPALVQYPELDKAAQRISWNPTTTTARANIQKPITREWDLEQDLLNSMLNNAWGKVDTKFAEIQNFKKEIGQFCDQLLITRKEQQALHYELHKNIALQRCVTLSQADKIRVAKEKIAELEKQLAGAQGAYTYLAVASSELETMRSANKDLESKLAEA</sequence>
<dbReference type="PANTHER" id="PTHR33026">
    <property type="entry name" value="OS06G0360600 PROTEIN"/>
    <property type="match status" value="1"/>
</dbReference>
<dbReference type="AlphaFoldDB" id="A0AAD8SRY4"/>
<protein>
    <recommendedName>
        <fullName evidence="2">Transposase (putative) gypsy type domain-containing protein</fullName>
    </recommendedName>
</protein>
<dbReference type="Proteomes" id="UP001231189">
    <property type="component" value="Unassembled WGS sequence"/>
</dbReference>
<gene>
    <name evidence="3" type="ORF">QYE76_050472</name>
</gene>
<dbReference type="Pfam" id="PF04195">
    <property type="entry name" value="Transposase_28"/>
    <property type="match status" value="1"/>
</dbReference>
<evidence type="ECO:0000313" key="3">
    <source>
        <dbReference type="EMBL" id="KAK1662313.1"/>
    </source>
</evidence>
<name>A0AAD8SRY4_LOLMU</name>
<comment type="caution">
    <text evidence="3">The sequence shown here is derived from an EMBL/GenBank/DDBJ whole genome shotgun (WGS) entry which is preliminary data.</text>
</comment>
<feature type="domain" description="Transposase (putative) gypsy type" evidence="2">
    <location>
        <begin position="39"/>
        <end position="105"/>
    </location>
</feature>
<feature type="coiled-coil region" evidence="1">
    <location>
        <begin position="244"/>
        <end position="288"/>
    </location>
</feature>
<dbReference type="EMBL" id="JAUUTY010000003">
    <property type="protein sequence ID" value="KAK1662313.1"/>
    <property type="molecule type" value="Genomic_DNA"/>
</dbReference>
<dbReference type="PANTHER" id="PTHR33026:SF7">
    <property type="entry name" value="OS03G0100275 PROTEIN"/>
    <property type="match status" value="1"/>
</dbReference>
<proteinExistence type="predicted"/>
<reference evidence="3" key="1">
    <citation type="submission" date="2023-07" db="EMBL/GenBank/DDBJ databases">
        <title>A chromosome-level genome assembly of Lolium multiflorum.</title>
        <authorList>
            <person name="Chen Y."/>
            <person name="Copetti D."/>
            <person name="Kolliker R."/>
            <person name="Studer B."/>
        </authorList>
    </citation>
    <scope>NUCLEOTIDE SEQUENCE</scope>
    <source>
        <strain evidence="3">02402/16</strain>
        <tissue evidence="3">Leaf</tissue>
    </source>
</reference>
<evidence type="ECO:0000259" key="2">
    <source>
        <dbReference type="Pfam" id="PF04195"/>
    </source>
</evidence>
<keyword evidence="1" id="KW-0175">Coiled coil</keyword>
<keyword evidence="4" id="KW-1185">Reference proteome</keyword>
<organism evidence="3 4">
    <name type="scientific">Lolium multiflorum</name>
    <name type="common">Italian ryegrass</name>
    <name type="synonym">Lolium perenne subsp. multiflorum</name>
    <dbReference type="NCBI Taxonomy" id="4521"/>
    <lineage>
        <taxon>Eukaryota</taxon>
        <taxon>Viridiplantae</taxon>
        <taxon>Streptophyta</taxon>
        <taxon>Embryophyta</taxon>
        <taxon>Tracheophyta</taxon>
        <taxon>Spermatophyta</taxon>
        <taxon>Magnoliopsida</taxon>
        <taxon>Liliopsida</taxon>
        <taxon>Poales</taxon>
        <taxon>Poaceae</taxon>
        <taxon>BOP clade</taxon>
        <taxon>Pooideae</taxon>
        <taxon>Poodae</taxon>
        <taxon>Poeae</taxon>
        <taxon>Poeae Chloroplast Group 2 (Poeae type)</taxon>
        <taxon>Loliodinae</taxon>
        <taxon>Loliinae</taxon>
        <taxon>Lolium</taxon>
    </lineage>
</organism>
<evidence type="ECO:0000313" key="4">
    <source>
        <dbReference type="Proteomes" id="UP001231189"/>
    </source>
</evidence>